<evidence type="ECO:0000256" key="1">
    <source>
        <dbReference type="ARBA" id="ARBA00022801"/>
    </source>
</evidence>
<dbReference type="GO" id="GO:0019877">
    <property type="term" value="P:diaminopimelate biosynthetic process"/>
    <property type="evidence" value="ECO:0007669"/>
    <property type="project" value="UniProtKB-ARBA"/>
</dbReference>
<dbReference type="InterPro" id="IPR017439">
    <property type="entry name" value="Amidohydrolase"/>
</dbReference>
<dbReference type="Pfam" id="PF01546">
    <property type="entry name" value="Peptidase_M20"/>
    <property type="match status" value="1"/>
</dbReference>
<dbReference type="PIRSF" id="PIRSF005962">
    <property type="entry name" value="Pept_M20D_amidohydro"/>
    <property type="match status" value="1"/>
</dbReference>
<dbReference type="Proteomes" id="UP000036756">
    <property type="component" value="Unassembled WGS sequence"/>
</dbReference>
<dbReference type="Gene3D" id="3.40.630.10">
    <property type="entry name" value="Zn peptidases"/>
    <property type="match status" value="1"/>
</dbReference>
<evidence type="ECO:0000256" key="2">
    <source>
        <dbReference type="PIRSR" id="PIRSR005962-1"/>
    </source>
</evidence>
<dbReference type="InterPro" id="IPR011650">
    <property type="entry name" value="Peptidase_M20_dimer"/>
</dbReference>
<feature type="binding site" evidence="2">
    <location>
        <position position="359"/>
    </location>
    <ligand>
        <name>Mn(2+)</name>
        <dbReference type="ChEBI" id="CHEBI:29035"/>
        <label>2</label>
    </ligand>
</feature>
<evidence type="ECO:0000259" key="3">
    <source>
        <dbReference type="Pfam" id="PF07687"/>
    </source>
</evidence>
<feature type="binding site" evidence="2">
    <location>
        <position position="102"/>
    </location>
    <ligand>
        <name>Mn(2+)</name>
        <dbReference type="ChEBI" id="CHEBI:29035"/>
        <label>2</label>
    </ligand>
</feature>
<dbReference type="PANTHER" id="PTHR11014:SF63">
    <property type="entry name" value="METALLOPEPTIDASE, PUTATIVE (AFU_ORTHOLOGUE AFUA_6G09600)-RELATED"/>
    <property type="match status" value="1"/>
</dbReference>
<dbReference type="STRING" id="1121307.CLCY_2c04870"/>
<reference evidence="4 5" key="1">
    <citation type="submission" date="2015-06" db="EMBL/GenBank/DDBJ databases">
        <title>Draft genome sequence of the purine-degrading Clostridium cylindrosporum HC-1 (DSM 605).</title>
        <authorList>
            <person name="Poehlein A."/>
            <person name="Schiel-Bengelsdorf B."/>
            <person name="Bengelsdorf F."/>
            <person name="Daniel R."/>
            <person name="Duerre P."/>
        </authorList>
    </citation>
    <scope>NUCLEOTIDE SEQUENCE [LARGE SCALE GENOMIC DNA]</scope>
    <source>
        <strain evidence="4 5">DSM 605</strain>
    </source>
</reference>
<comment type="cofactor">
    <cofactor evidence="2">
        <name>Mn(2+)</name>
        <dbReference type="ChEBI" id="CHEBI:29035"/>
    </cofactor>
    <text evidence="2">The Mn(2+) ion enhances activity.</text>
</comment>
<sequence>MKEYLDLSRKHFEKMKKIRRCLHSNPEIDRDLPYTCSLVKDELNSLDINYKTFENSGIIGQIGSRNDNIIALRADMDALEVVDLKNVDYKSQKNGIMHACGHDAHTAIQLGAAAILKELQEDLKGSVRLIFQPAEETDGGAKDMIEYGALEDVNAVIGLHVCEAMNTGNIGIKKGVVAAASNPFKIIVNGKGSHGASPANGIDAIVIACKVVENLQVLVSRETSATDSAVITVGKIKGGTAPNAVASKVEIEGIIRTLGNDLRQKTVRRVKEVAEFTAKMYGATVEVLIEEGYPSYDNDDNLFYFLSSSLNNSDEVKYVELNKPSMGVEDFAYYSQKVPSLYYRLGCRSEDKGIIHPAHGSYFDIDEECLIYGAAVQAMCAVELLKVNM</sequence>
<dbReference type="Gene3D" id="3.30.70.360">
    <property type="match status" value="1"/>
</dbReference>
<dbReference type="EMBL" id="LFVU01000027">
    <property type="protein sequence ID" value="KMT21725.1"/>
    <property type="molecule type" value="Genomic_DNA"/>
</dbReference>
<dbReference type="InterPro" id="IPR002933">
    <property type="entry name" value="Peptidase_M20"/>
</dbReference>
<proteinExistence type="predicted"/>
<dbReference type="GO" id="GO:0046872">
    <property type="term" value="F:metal ion binding"/>
    <property type="evidence" value="ECO:0007669"/>
    <property type="project" value="UniProtKB-KW"/>
</dbReference>
<protein>
    <submittedName>
        <fullName evidence="4">Amidohydrolase</fullName>
    </submittedName>
</protein>
<comment type="caution">
    <text evidence="4">The sequence shown here is derived from an EMBL/GenBank/DDBJ whole genome shotgun (WGS) entry which is preliminary data.</text>
</comment>
<name>A0A0J8D6L6_CLOCY</name>
<dbReference type="PATRIC" id="fig|1121307.3.peg.1345"/>
<dbReference type="SUPFAM" id="SSF53187">
    <property type="entry name" value="Zn-dependent exopeptidases"/>
    <property type="match status" value="1"/>
</dbReference>
<dbReference type="Pfam" id="PF07687">
    <property type="entry name" value="M20_dimer"/>
    <property type="match status" value="1"/>
</dbReference>
<feature type="binding site" evidence="2">
    <location>
        <position position="136"/>
    </location>
    <ligand>
        <name>Mn(2+)</name>
        <dbReference type="ChEBI" id="CHEBI:29035"/>
        <label>2</label>
    </ligand>
</feature>
<keyword evidence="5" id="KW-1185">Reference proteome</keyword>
<keyword evidence="1 4" id="KW-0378">Hydrolase</keyword>
<feature type="binding site" evidence="2">
    <location>
        <position position="100"/>
    </location>
    <ligand>
        <name>Mn(2+)</name>
        <dbReference type="ChEBI" id="CHEBI:29035"/>
        <label>2</label>
    </ligand>
</feature>
<dbReference type="AlphaFoldDB" id="A0A0J8D6L6"/>
<gene>
    <name evidence="4" type="ORF">CLCY_2c04870</name>
</gene>
<keyword evidence="2" id="KW-0464">Manganese</keyword>
<dbReference type="NCBIfam" id="TIGR01891">
    <property type="entry name" value="amidohydrolases"/>
    <property type="match status" value="1"/>
</dbReference>
<evidence type="ECO:0000313" key="4">
    <source>
        <dbReference type="EMBL" id="KMT21725.1"/>
    </source>
</evidence>
<dbReference type="FunFam" id="3.30.70.360:FF:000001">
    <property type="entry name" value="N-acetyldiaminopimelate deacetylase"/>
    <property type="match status" value="1"/>
</dbReference>
<keyword evidence="2" id="KW-0479">Metal-binding</keyword>
<dbReference type="RefSeq" id="WP_048571140.1">
    <property type="nucleotide sequence ID" value="NZ_LFVU01000027.1"/>
</dbReference>
<evidence type="ECO:0000313" key="5">
    <source>
        <dbReference type="Proteomes" id="UP000036756"/>
    </source>
</evidence>
<dbReference type="PANTHER" id="PTHR11014">
    <property type="entry name" value="PEPTIDASE M20 FAMILY MEMBER"/>
    <property type="match status" value="1"/>
</dbReference>
<dbReference type="SUPFAM" id="SSF55031">
    <property type="entry name" value="Bacterial exopeptidase dimerisation domain"/>
    <property type="match status" value="1"/>
</dbReference>
<dbReference type="GO" id="GO:0050118">
    <property type="term" value="F:N-acetyldiaminopimelate deacetylase activity"/>
    <property type="evidence" value="ECO:0007669"/>
    <property type="project" value="UniProtKB-ARBA"/>
</dbReference>
<dbReference type="InterPro" id="IPR036264">
    <property type="entry name" value="Bact_exopeptidase_dim_dom"/>
</dbReference>
<feature type="binding site" evidence="2">
    <location>
        <position position="160"/>
    </location>
    <ligand>
        <name>Mn(2+)</name>
        <dbReference type="ChEBI" id="CHEBI:29035"/>
        <label>2</label>
    </ligand>
</feature>
<feature type="domain" description="Peptidase M20 dimerisation" evidence="3">
    <location>
        <begin position="184"/>
        <end position="277"/>
    </location>
</feature>
<accession>A0A0J8D6L6</accession>
<dbReference type="OrthoDB" id="9776731at2"/>
<organism evidence="4 5">
    <name type="scientific">Clostridium cylindrosporum DSM 605</name>
    <dbReference type="NCBI Taxonomy" id="1121307"/>
    <lineage>
        <taxon>Bacteria</taxon>
        <taxon>Bacillati</taxon>
        <taxon>Bacillota</taxon>
        <taxon>Clostridia</taxon>
        <taxon>Eubacteriales</taxon>
        <taxon>Clostridiaceae</taxon>
        <taxon>Clostridium</taxon>
    </lineage>
</organism>